<dbReference type="PROSITE" id="PS50111">
    <property type="entry name" value="CHEMOTAXIS_TRANSDUC_2"/>
    <property type="match status" value="1"/>
</dbReference>
<organism evidence="5 6">
    <name type="scientific">Schleiferia thermophila</name>
    <dbReference type="NCBI Taxonomy" id="884107"/>
    <lineage>
        <taxon>Bacteria</taxon>
        <taxon>Pseudomonadati</taxon>
        <taxon>Bacteroidota</taxon>
        <taxon>Flavobacteriia</taxon>
        <taxon>Flavobacteriales</taxon>
        <taxon>Schleiferiaceae</taxon>
        <taxon>Schleiferia</taxon>
    </lineage>
</organism>
<keyword evidence="1 2" id="KW-0807">Transducer</keyword>
<dbReference type="SUPFAM" id="SSF58104">
    <property type="entry name" value="Methyl-accepting chemotaxis protein (MCP) signaling domain"/>
    <property type="match status" value="1"/>
</dbReference>
<name>A0A369A7J8_9FLAO</name>
<keyword evidence="3" id="KW-0812">Transmembrane</keyword>
<keyword evidence="3" id="KW-0472">Membrane</keyword>
<dbReference type="SMART" id="SM00283">
    <property type="entry name" value="MA"/>
    <property type="match status" value="1"/>
</dbReference>
<evidence type="ECO:0000313" key="6">
    <source>
        <dbReference type="Proteomes" id="UP000253517"/>
    </source>
</evidence>
<sequence length="500" mass="55355">MATQTNNDRQTNSRKINKSFNYIIVSVALMLMIIISGIFAMKSIADQLQQSYKATNSLKSLMLMAKNWESWLTQSMKVSDGLSGVDVVLDSVISSKNEVEMHLKLLSVFTGKSDIKDTELFREGFKGFLELSEEIRKTRPMEASSEELLGNGFGRLYAFLNQIEKSGSVVKIQLDLNVKRLSKMTDFVLNGSLVSLLILGIGQILLVVVMSNRIKNLFKSIINQIKDGVSVINAASAEVQTTAAEVSTSVAETATSIAETTTTIEEIRQTALSANDKAQNLIHRSEQAMSLAERGIQSSKEMFETIHDLTEQMKEVVKAVNNLAEQNKYIGEITTTVSEIADQTNLLAVNAAIEAARAGEHGKGFSVVAQEIRNLSEQSKKSTIQVRQILDEIYKAVENIVEQIQLSIQKVKNSREQVSENQKIVETLAEDVEKTLNTSMHISSSSSQQLAGLEQIVPAMQNIRQASDQNLIGIRQTQKAIEDVNELGKKLHDIMEKLEL</sequence>
<dbReference type="Gene3D" id="1.10.287.950">
    <property type="entry name" value="Methyl-accepting chemotaxis protein"/>
    <property type="match status" value="1"/>
</dbReference>
<reference evidence="5 6" key="1">
    <citation type="submission" date="2018-07" db="EMBL/GenBank/DDBJ databases">
        <title>Genomic Encyclopedia of Type Strains, Phase IV (KMG-IV): sequencing the most valuable type-strain genomes for metagenomic binning, comparative biology and taxonomic classification.</title>
        <authorList>
            <person name="Goeker M."/>
        </authorList>
    </citation>
    <scope>NUCLEOTIDE SEQUENCE [LARGE SCALE GENOMIC DNA]</scope>
    <source>
        <strain evidence="5 6">DSM 21410</strain>
    </source>
</reference>
<protein>
    <submittedName>
        <fullName evidence="5">Methyl-accepting chemotaxis protein</fullName>
    </submittedName>
</protein>
<feature type="domain" description="Methyl-accepting transducer" evidence="4">
    <location>
        <begin position="228"/>
        <end position="464"/>
    </location>
</feature>
<feature type="transmembrane region" description="Helical" evidence="3">
    <location>
        <begin position="20"/>
        <end position="41"/>
    </location>
</feature>
<keyword evidence="6" id="KW-1185">Reference proteome</keyword>
<feature type="transmembrane region" description="Helical" evidence="3">
    <location>
        <begin position="187"/>
        <end position="210"/>
    </location>
</feature>
<dbReference type="RefSeq" id="WP_114365719.1">
    <property type="nucleotide sequence ID" value="NZ_BHZF01000001.1"/>
</dbReference>
<evidence type="ECO:0000256" key="2">
    <source>
        <dbReference type="PROSITE-ProRule" id="PRU00284"/>
    </source>
</evidence>
<evidence type="ECO:0000313" key="5">
    <source>
        <dbReference type="EMBL" id="RCX05259.1"/>
    </source>
</evidence>
<evidence type="ECO:0000256" key="1">
    <source>
        <dbReference type="ARBA" id="ARBA00023224"/>
    </source>
</evidence>
<dbReference type="AlphaFoldDB" id="A0A369A7J8"/>
<dbReference type="PANTHER" id="PTHR32089:SF112">
    <property type="entry name" value="LYSOZYME-LIKE PROTEIN-RELATED"/>
    <property type="match status" value="1"/>
</dbReference>
<dbReference type="GO" id="GO:0007165">
    <property type="term" value="P:signal transduction"/>
    <property type="evidence" value="ECO:0007669"/>
    <property type="project" value="UniProtKB-KW"/>
</dbReference>
<dbReference type="Proteomes" id="UP000253517">
    <property type="component" value="Unassembled WGS sequence"/>
</dbReference>
<evidence type="ECO:0000259" key="4">
    <source>
        <dbReference type="PROSITE" id="PS50111"/>
    </source>
</evidence>
<evidence type="ECO:0000256" key="3">
    <source>
        <dbReference type="SAM" id="Phobius"/>
    </source>
</evidence>
<comment type="caution">
    <text evidence="5">The sequence shown here is derived from an EMBL/GenBank/DDBJ whole genome shotgun (WGS) entry which is preliminary data.</text>
</comment>
<dbReference type="PANTHER" id="PTHR32089">
    <property type="entry name" value="METHYL-ACCEPTING CHEMOTAXIS PROTEIN MCPB"/>
    <property type="match status" value="1"/>
</dbReference>
<dbReference type="EMBL" id="QPJS01000001">
    <property type="protein sequence ID" value="RCX05259.1"/>
    <property type="molecule type" value="Genomic_DNA"/>
</dbReference>
<dbReference type="GO" id="GO:0016020">
    <property type="term" value="C:membrane"/>
    <property type="evidence" value="ECO:0007669"/>
    <property type="project" value="InterPro"/>
</dbReference>
<proteinExistence type="predicted"/>
<keyword evidence="3" id="KW-1133">Transmembrane helix</keyword>
<dbReference type="Pfam" id="PF00015">
    <property type="entry name" value="MCPsignal"/>
    <property type="match status" value="1"/>
</dbReference>
<dbReference type="InterPro" id="IPR004089">
    <property type="entry name" value="MCPsignal_dom"/>
</dbReference>
<gene>
    <name evidence="5" type="ORF">DES35_101544</name>
</gene>
<accession>A0A369A7J8</accession>